<organism evidence="3 4">
    <name type="scientific">Sumerlaea chitinivorans</name>
    <dbReference type="NCBI Taxonomy" id="2250252"/>
    <lineage>
        <taxon>Bacteria</taxon>
        <taxon>Candidatus Sumerlaeota</taxon>
        <taxon>Candidatus Sumerlaeia</taxon>
        <taxon>Candidatus Sumerlaeales</taxon>
        <taxon>Candidatus Sumerlaeaceae</taxon>
        <taxon>Candidatus Sumerlaea</taxon>
    </lineage>
</organism>
<dbReference type="SUPFAM" id="SSF51338">
    <property type="entry name" value="Composite domain of metallo-dependent hydrolases"/>
    <property type="match status" value="1"/>
</dbReference>
<dbReference type="Proteomes" id="UP000262583">
    <property type="component" value="Chromosome"/>
</dbReference>
<dbReference type="GO" id="GO:0016810">
    <property type="term" value="F:hydrolase activity, acting on carbon-nitrogen (but not peptide) bonds"/>
    <property type="evidence" value="ECO:0007669"/>
    <property type="project" value="InterPro"/>
</dbReference>
<accession>A0A2Z4Y5U5</accession>
<dbReference type="KEGG" id="schv:BRCON_1018"/>
<dbReference type="InterPro" id="IPR050287">
    <property type="entry name" value="MTA/SAH_deaminase"/>
</dbReference>
<dbReference type="Gene3D" id="2.30.40.10">
    <property type="entry name" value="Urease, subunit C, domain 1"/>
    <property type="match status" value="1"/>
</dbReference>
<evidence type="ECO:0000313" key="3">
    <source>
        <dbReference type="EMBL" id="AXA35795.1"/>
    </source>
</evidence>
<dbReference type="InterPro" id="IPR032466">
    <property type="entry name" value="Metal_Hydrolase"/>
</dbReference>
<gene>
    <name evidence="3" type="ORF">BRCON_1018</name>
</gene>
<dbReference type="PANTHER" id="PTHR43794:SF11">
    <property type="entry name" value="AMIDOHYDROLASE-RELATED DOMAIN-CONTAINING PROTEIN"/>
    <property type="match status" value="1"/>
</dbReference>
<dbReference type="AlphaFoldDB" id="A0A2Z4Y5U5"/>
<dbReference type="Gene3D" id="3.20.20.140">
    <property type="entry name" value="Metal-dependent hydrolases"/>
    <property type="match status" value="1"/>
</dbReference>
<protein>
    <submittedName>
        <fullName evidence="3">SsnA protein</fullName>
    </submittedName>
</protein>
<dbReference type="InterPro" id="IPR006680">
    <property type="entry name" value="Amidohydro-rel"/>
</dbReference>
<dbReference type="Pfam" id="PF01979">
    <property type="entry name" value="Amidohydro_1"/>
    <property type="match status" value="1"/>
</dbReference>
<dbReference type="InterPro" id="IPR011059">
    <property type="entry name" value="Metal-dep_hydrolase_composite"/>
</dbReference>
<reference evidence="3 4" key="1">
    <citation type="submission" date="2018-05" db="EMBL/GenBank/DDBJ databases">
        <title>A metagenomic window into the 2 km-deep terrestrial subsurface aquifer revealed taxonomically and functionally diverse microbial community comprising novel uncultured bacterial lineages.</title>
        <authorList>
            <person name="Kadnikov V.V."/>
            <person name="Mardanov A.V."/>
            <person name="Beletsky A.V."/>
            <person name="Banks D."/>
            <person name="Pimenov N.V."/>
            <person name="Frank Y.A."/>
            <person name="Karnachuk O.V."/>
            <person name="Ravin N.V."/>
        </authorList>
    </citation>
    <scope>NUCLEOTIDE SEQUENCE [LARGE SCALE GENOMIC DNA]</scope>
    <source>
        <strain evidence="3">BY</strain>
    </source>
</reference>
<proteinExistence type="predicted"/>
<sequence length="447" mass="49116">MGKMSIEPQKAETWLLENVVTVDFPTLSVSNASVRIENGVIAEVANAGGHEDVPRSQRVNCHGMLLLPALVVGHTHLYSALAPGMPPAKRQPENFVQILEEIWWKLDRALDDEGVYYSALVGAIRAAQCGVGTLVDHHASPNAIAGSLDLVRNALARVGLRGVLCYEVTDRNGKDGARAGLEENARFIRNCPQDGRFSGLVGAHASFTLSDETLGALADLADETRRGVHIHCAEANSDNEDSLRRCGKRVLGRLMEARIVRPGTVLGHCTHLMPEEVEVAYDHGCWIAHNCRSNMNNAVGYAPIESLARGRLALGTDGIDHDLFAESRTAFFRMREARARLPFHAPLHWLTGASQLASENLGIPLGRVAKGYPADLLLLDYVPATPLTSSNFAGHWFFAINAQHVHSLMVGGKWILRNRELSDTTLQEELERARIVAQRMWQRFETL</sequence>
<dbReference type="PANTHER" id="PTHR43794">
    <property type="entry name" value="AMINOHYDROLASE SSNA-RELATED"/>
    <property type="match status" value="1"/>
</dbReference>
<name>A0A2Z4Y5U5_SUMC1</name>
<evidence type="ECO:0000259" key="2">
    <source>
        <dbReference type="Pfam" id="PF01979"/>
    </source>
</evidence>
<evidence type="ECO:0000256" key="1">
    <source>
        <dbReference type="ARBA" id="ARBA00022801"/>
    </source>
</evidence>
<keyword evidence="1" id="KW-0378">Hydrolase</keyword>
<feature type="domain" description="Amidohydrolase-related" evidence="2">
    <location>
        <begin position="66"/>
        <end position="415"/>
    </location>
</feature>
<dbReference type="EMBL" id="CP030759">
    <property type="protein sequence ID" value="AXA35795.1"/>
    <property type="molecule type" value="Genomic_DNA"/>
</dbReference>
<dbReference type="SUPFAM" id="SSF51556">
    <property type="entry name" value="Metallo-dependent hydrolases"/>
    <property type="match status" value="1"/>
</dbReference>
<evidence type="ECO:0000313" key="4">
    <source>
        <dbReference type="Proteomes" id="UP000262583"/>
    </source>
</evidence>